<sequence length="289" mass="32068">MFGECHAHALMNSVNYRAAVELHKEKVNESAVRKCLEAYKEAGVSFVRDGGDPYGVSELAAKLAPEYGIDYRTPIFAIHKNGHYGSIVGRGFADIKEFHQRVKEAKEAGADFIKIMTTGLLDFNNHGRVTGTPLEAKEVKEMVHIAHEEGFAVMSHTNGAYGTRAAIEAGVDSLEHGNYMDEETVTMLAESSTVWVPTLVTVRNLIGCGRYEDAILRPIAERAEELLCLAFQKRAKVALGSDAGAYMVPHGRGICQEFDSFCQILGNTSRVTEWLKNGEKEIRERFRRK</sequence>
<organism evidence="2 4">
    <name type="scientific">Blautia obeum</name>
    <dbReference type="NCBI Taxonomy" id="40520"/>
    <lineage>
        <taxon>Bacteria</taxon>
        <taxon>Bacillati</taxon>
        <taxon>Bacillota</taxon>
        <taxon>Clostridia</taxon>
        <taxon>Lachnospirales</taxon>
        <taxon>Lachnospiraceae</taxon>
        <taxon>Blautia</taxon>
    </lineage>
</organism>
<protein>
    <submittedName>
        <fullName evidence="2">Xaa-Pro dipeptidase</fullName>
    </submittedName>
</protein>
<dbReference type="SUPFAM" id="SSF51556">
    <property type="entry name" value="Metallo-dependent hydrolases"/>
    <property type="match status" value="1"/>
</dbReference>
<evidence type="ECO:0000313" key="5">
    <source>
        <dbReference type="Proteomes" id="UP000293506"/>
    </source>
</evidence>
<dbReference type="EMBL" id="RCXQ01000006">
    <property type="protein sequence ID" value="RYT66956.1"/>
    <property type="molecule type" value="Genomic_DNA"/>
</dbReference>
<dbReference type="GO" id="GO:0016787">
    <property type="term" value="F:hydrolase activity"/>
    <property type="evidence" value="ECO:0007669"/>
    <property type="project" value="InterPro"/>
</dbReference>
<dbReference type="AlphaFoldDB" id="A0A414SAU9"/>
<evidence type="ECO:0000313" key="2">
    <source>
        <dbReference type="EMBL" id="RHG16158.1"/>
    </source>
</evidence>
<dbReference type="EMBL" id="QRHZ01000007">
    <property type="protein sequence ID" value="RHG16158.1"/>
    <property type="molecule type" value="Genomic_DNA"/>
</dbReference>
<reference evidence="2 4" key="1">
    <citation type="submission" date="2018-08" db="EMBL/GenBank/DDBJ databases">
        <title>A genome reference for cultivated species of the human gut microbiota.</title>
        <authorList>
            <person name="Zou Y."/>
            <person name="Xue W."/>
            <person name="Luo G."/>
        </authorList>
    </citation>
    <scope>NUCLEOTIDE SEQUENCE [LARGE SCALE GENOMIC DNA]</scope>
    <source>
        <strain evidence="2 4">AM22-9LB</strain>
    </source>
</reference>
<dbReference type="Pfam" id="PF01979">
    <property type="entry name" value="Amidohydro_1"/>
    <property type="match status" value="1"/>
</dbReference>
<accession>A0A414SAU9</accession>
<dbReference type="Gene3D" id="3.20.20.140">
    <property type="entry name" value="Metal-dependent hydrolases"/>
    <property type="match status" value="1"/>
</dbReference>
<reference evidence="3 5" key="2">
    <citation type="journal article" date="2019" name="Science, e1252229">
        <title>Invertible promoters mediate bacterial phase variation, antibiotic resistance, and host adaptation in the gut.</title>
        <authorList>
            <person name="Jiang X."/>
            <person name="Hall A.B."/>
            <person name="Arthur T.D."/>
            <person name="Plichta D.R."/>
            <person name="Covington C.T."/>
            <person name="Poyet M."/>
            <person name="Crothers J."/>
            <person name="Moses P.L."/>
            <person name="Tolonen A.C."/>
            <person name="Vlamakis H."/>
            <person name="Alm E.J."/>
            <person name="Xavier R.J."/>
        </authorList>
    </citation>
    <scope>NUCLEOTIDE SEQUENCE [LARGE SCALE GENOMIC DNA]</scope>
    <source>
        <strain evidence="5">af_0058</strain>
        <strain evidence="3">Af_0058</strain>
    </source>
</reference>
<evidence type="ECO:0000313" key="3">
    <source>
        <dbReference type="EMBL" id="RYT66956.1"/>
    </source>
</evidence>
<evidence type="ECO:0000313" key="4">
    <source>
        <dbReference type="Proteomes" id="UP000284220"/>
    </source>
</evidence>
<dbReference type="Proteomes" id="UP000293506">
    <property type="component" value="Unassembled WGS sequence"/>
</dbReference>
<dbReference type="InterPro" id="IPR051781">
    <property type="entry name" value="Metallo-dep_Hydrolase"/>
</dbReference>
<dbReference type="PANTHER" id="PTHR43135">
    <property type="entry name" value="ALPHA-D-RIBOSE 1-METHYLPHOSPHONATE 5-TRIPHOSPHATE DIPHOSPHATASE"/>
    <property type="match status" value="1"/>
</dbReference>
<evidence type="ECO:0000259" key="1">
    <source>
        <dbReference type="Pfam" id="PF01979"/>
    </source>
</evidence>
<dbReference type="Proteomes" id="UP000284220">
    <property type="component" value="Unassembled WGS sequence"/>
</dbReference>
<dbReference type="InterPro" id="IPR032466">
    <property type="entry name" value="Metal_Hydrolase"/>
</dbReference>
<proteinExistence type="predicted"/>
<dbReference type="RefSeq" id="WP_118198002.1">
    <property type="nucleotide sequence ID" value="NZ_JAKNGT010000005.1"/>
</dbReference>
<name>A0A414SAU9_9FIRM</name>
<gene>
    <name evidence="2" type="ORF">DW272_13450</name>
    <name evidence="3" type="ORF">EAI82_08310</name>
</gene>
<feature type="domain" description="Amidohydrolase-related" evidence="1">
    <location>
        <begin position="28"/>
        <end position="242"/>
    </location>
</feature>
<dbReference type="InterPro" id="IPR006680">
    <property type="entry name" value="Amidohydro-rel"/>
</dbReference>
<comment type="caution">
    <text evidence="2">The sequence shown here is derived from an EMBL/GenBank/DDBJ whole genome shotgun (WGS) entry which is preliminary data.</text>
</comment>
<dbReference type="PANTHER" id="PTHR43135:SF3">
    <property type="entry name" value="ALPHA-D-RIBOSE 1-METHYLPHOSPHONATE 5-TRIPHOSPHATE DIPHOSPHATASE"/>
    <property type="match status" value="1"/>
</dbReference>